<accession>F4SEF7</accession>
<keyword evidence="3" id="KW-1185">Reference proteome</keyword>
<name>F4SEF7_MELLP</name>
<evidence type="ECO:0000256" key="1">
    <source>
        <dbReference type="SAM" id="MobiDB-lite"/>
    </source>
</evidence>
<dbReference type="HOGENOM" id="CLU_1855720_0_0_1"/>
<organism evidence="3">
    <name type="scientific">Melampsora larici-populina (strain 98AG31 / pathotype 3-4-7)</name>
    <name type="common">Poplar leaf rust fungus</name>
    <dbReference type="NCBI Taxonomy" id="747676"/>
    <lineage>
        <taxon>Eukaryota</taxon>
        <taxon>Fungi</taxon>
        <taxon>Dikarya</taxon>
        <taxon>Basidiomycota</taxon>
        <taxon>Pucciniomycotina</taxon>
        <taxon>Pucciniomycetes</taxon>
        <taxon>Pucciniales</taxon>
        <taxon>Melampsoraceae</taxon>
        <taxon>Melampsora</taxon>
    </lineage>
</organism>
<sequence length="154" mass="16492">MAHRKSQNTPVPVSPGDRIRSFGSPSKRHAMPFPVRPTSPPKPNVRQPALCAPLSPNSTLPWSHSVTDAAVAKALAHGHGHGRMVYGYGGPPQYHSPLVNINSMMMQPNVFGQGSFSAPDLPSASQVLTPTPTPNVIHLDHEELDEALTLSKKA</sequence>
<dbReference type="EMBL" id="GL883438">
    <property type="protein sequence ID" value="EGF96970.1"/>
    <property type="molecule type" value="Genomic_DNA"/>
</dbReference>
<protein>
    <submittedName>
        <fullName evidence="2">Uncharacterized protein</fullName>
    </submittedName>
</protein>
<dbReference type="KEGG" id="mlr:MELLADRAFT_70311"/>
<evidence type="ECO:0000313" key="2">
    <source>
        <dbReference type="EMBL" id="EGF96970.1"/>
    </source>
</evidence>
<dbReference type="AlphaFoldDB" id="F4SEF7"/>
<gene>
    <name evidence="2" type="ORF">MELLADRAFT_70311</name>
</gene>
<feature type="region of interest" description="Disordered" evidence="1">
    <location>
        <begin position="1"/>
        <end position="52"/>
    </location>
</feature>
<dbReference type="Proteomes" id="UP000001072">
    <property type="component" value="Unassembled WGS sequence"/>
</dbReference>
<dbReference type="RefSeq" id="XP_007419761.1">
    <property type="nucleotide sequence ID" value="XM_007419699.1"/>
</dbReference>
<proteinExistence type="predicted"/>
<dbReference type="VEuPathDB" id="FungiDB:MELLADRAFT_70311"/>
<reference evidence="3" key="1">
    <citation type="journal article" date="2011" name="Proc. Natl. Acad. Sci. U.S.A.">
        <title>Obligate biotrophy features unraveled by the genomic analysis of rust fungi.</title>
        <authorList>
            <person name="Duplessis S."/>
            <person name="Cuomo C.A."/>
            <person name="Lin Y.-C."/>
            <person name="Aerts A."/>
            <person name="Tisserant E."/>
            <person name="Veneault-Fourrey C."/>
            <person name="Joly D.L."/>
            <person name="Hacquard S."/>
            <person name="Amselem J."/>
            <person name="Cantarel B.L."/>
            <person name="Chiu R."/>
            <person name="Coutinho P.M."/>
            <person name="Feau N."/>
            <person name="Field M."/>
            <person name="Frey P."/>
            <person name="Gelhaye E."/>
            <person name="Goldberg J."/>
            <person name="Grabherr M.G."/>
            <person name="Kodira C.D."/>
            <person name="Kohler A."/>
            <person name="Kuees U."/>
            <person name="Lindquist E.A."/>
            <person name="Lucas S.M."/>
            <person name="Mago R."/>
            <person name="Mauceli E."/>
            <person name="Morin E."/>
            <person name="Murat C."/>
            <person name="Pangilinan J.L."/>
            <person name="Park R."/>
            <person name="Pearson M."/>
            <person name="Quesneville H."/>
            <person name="Rouhier N."/>
            <person name="Sakthikumar S."/>
            <person name="Salamov A.A."/>
            <person name="Schmutz J."/>
            <person name="Selles B."/>
            <person name="Shapiro H."/>
            <person name="Tanguay P."/>
            <person name="Tuskan G.A."/>
            <person name="Henrissat B."/>
            <person name="Van de Peer Y."/>
            <person name="Rouze P."/>
            <person name="Ellis J.G."/>
            <person name="Dodds P.N."/>
            <person name="Schein J.E."/>
            <person name="Zhong S."/>
            <person name="Hamelin R.C."/>
            <person name="Grigoriev I.V."/>
            <person name="Szabo L.J."/>
            <person name="Martin F."/>
        </authorList>
    </citation>
    <scope>NUCLEOTIDE SEQUENCE [LARGE SCALE GENOMIC DNA]</scope>
    <source>
        <strain evidence="3">98AG31 / pathotype 3-4-7</strain>
    </source>
</reference>
<evidence type="ECO:0000313" key="3">
    <source>
        <dbReference type="Proteomes" id="UP000001072"/>
    </source>
</evidence>
<dbReference type="InParanoid" id="F4SEF7"/>
<dbReference type="GeneID" id="18931487"/>
<feature type="compositionally biased region" description="Pro residues" evidence="1">
    <location>
        <begin position="34"/>
        <end position="43"/>
    </location>
</feature>